<keyword evidence="4" id="KW-0641">Proline biosynthesis</keyword>
<keyword evidence="2 4" id="KW-0521">NADP</keyword>
<evidence type="ECO:0000256" key="6">
    <source>
        <dbReference type="PIRSR" id="PIRSR000193-1"/>
    </source>
</evidence>
<evidence type="ECO:0000256" key="5">
    <source>
        <dbReference type="NCBIfam" id="TIGR00112"/>
    </source>
</evidence>
<evidence type="ECO:0000256" key="7">
    <source>
        <dbReference type="SAM" id="MobiDB-lite"/>
    </source>
</evidence>
<dbReference type="OrthoDB" id="9805754at2"/>
<evidence type="ECO:0000256" key="1">
    <source>
        <dbReference type="ARBA" id="ARBA00005525"/>
    </source>
</evidence>
<evidence type="ECO:0000256" key="2">
    <source>
        <dbReference type="ARBA" id="ARBA00022857"/>
    </source>
</evidence>
<comment type="caution">
    <text evidence="10">The sequence shown here is derived from an EMBL/GenBank/DDBJ whole genome shotgun (WGS) entry which is preliminary data.</text>
</comment>
<dbReference type="PIRSF" id="PIRSF000193">
    <property type="entry name" value="Pyrrol-5-carb_rd"/>
    <property type="match status" value="1"/>
</dbReference>
<dbReference type="Pfam" id="PF03807">
    <property type="entry name" value="F420_oxidored"/>
    <property type="match status" value="1"/>
</dbReference>
<dbReference type="Proteomes" id="UP000027432">
    <property type="component" value="Unassembled WGS sequence"/>
</dbReference>
<dbReference type="RefSeq" id="WP_038077571.1">
    <property type="nucleotide sequence ID" value="NZ_AUND01000023.1"/>
</dbReference>
<feature type="binding site" evidence="6">
    <location>
        <begin position="14"/>
        <end position="19"/>
    </location>
    <ligand>
        <name>NADP(+)</name>
        <dbReference type="ChEBI" id="CHEBI:58349"/>
    </ligand>
</feature>
<evidence type="ECO:0000256" key="3">
    <source>
        <dbReference type="ARBA" id="ARBA00023002"/>
    </source>
</evidence>
<dbReference type="Gene3D" id="1.10.3730.10">
    <property type="entry name" value="ProC C-terminal domain-like"/>
    <property type="match status" value="1"/>
</dbReference>
<sequence>MSFDTISDRGLVILGCGRMGGAILQGLLKGGLSASSVWVVDPHPSDWLNGVGVHLNSELPENPAVVLVAVKPQMMAGALPQLSAMAQGDTLFVTVAAGITIEGYETMLGAQTRLVRAMPNTPAAIGRGVTAIVGNPNATADDLDTAEALMGAVGQVVRLDNEGQMDAVIGVSGSGPAYVFHLIEVMAAAGVAEGLDPDLAMRLAKATVGGAGQLAEESDESPSKLRENVTSPGGTTAAALEVLMDPETGMPPLMRKAVAANIARNRELGK</sequence>
<dbReference type="SUPFAM" id="SSF48179">
    <property type="entry name" value="6-phosphogluconate dehydrogenase C-terminal domain-like"/>
    <property type="match status" value="1"/>
</dbReference>
<dbReference type="Pfam" id="PF14748">
    <property type="entry name" value="P5CR_dimer"/>
    <property type="match status" value="1"/>
</dbReference>
<feature type="binding site" evidence="6">
    <location>
        <position position="56"/>
    </location>
    <ligand>
        <name>NADPH</name>
        <dbReference type="ChEBI" id="CHEBI:57783"/>
    </ligand>
</feature>
<comment type="similarity">
    <text evidence="1 4">Belongs to the pyrroline-5-carboxylate reductase family.</text>
</comment>
<dbReference type="GO" id="GO:0004735">
    <property type="term" value="F:pyrroline-5-carboxylate reductase activity"/>
    <property type="evidence" value="ECO:0007669"/>
    <property type="project" value="UniProtKB-UniRule"/>
</dbReference>
<evidence type="ECO:0000259" key="9">
    <source>
        <dbReference type="Pfam" id="PF14748"/>
    </source>
</evidence>
<dbReference type="FunFam" id="1.10.3730.10:FF:000001">
    <property type="entry name" value="Pyrroline-5-carboxylate reductase"/>
    <property type="match status" value="1"/>
</dbReference>
<dbReference type="EC" id="1.5.1.2" evidence="4 5"/>
<comment type="pathway">
    <text evidence="4">Amino-acid biosynthesis; L-proline biosynthesis; L-proline from L-glutamate 5-semialdehyde: step 1/1.</text>
</comment>
<keyword evidence="11" id="KW-1185">Reference proteome</keyword>
<keyword evidence="4" id="KW-0963">Cytoplasm</keyword>
<feature type="domain" description="Pyrroline-5-carboxylate reductase catalytic N-terminal" evidence="8">
    <location>
        <begin position="12"/>
        <end position="98"/>
    </location>
</feature>
<dbReference type="InterPro" id="IPR029036">
    <property type="entry name" value="P5CR_dimer"/>
</dbReference>
<dbReference type="PANTHER" id="PTHR11645">
    <property type="entry name" value="PYRROLINE-5-CARBOXYLATE REDUCTASE"/>
    <property type="match status" value="1"/>
</dbReference>
<proteinExistence type="inferred from homology"/>
<dbReference type="HAMAP" id="MF_01925">
    <property type="entry name" value="P5C_reductase"/>
    <property type="match status" value="1"/>
</dbReference>
<keyword evidence="3 4" id="KW-0560">Oxidoreductase</keyword>
<comment type="catalytic activity">
    <reaction evidence="4">
        <text>L-proline + NAD(+) = (S)-1-pyrroline-5-carboxylate + NADH + 2 H(+)</text>
        <dbReference type="Rhea" id="RHEA:14105"/>
        <dbReference type="ChEBI" id="CHEBI:15378"/>
        <dbReference type="ChEBI" id="CHEBI:17388"/>
        <dbReference type="ChEBI" id="CHEBI:57540"/>
        <dbReference type="ChEBI" id="CHEBI:57945"/>
        <dbReference type="ChEBI" id="CHEBI:60039"/>
        <dbReference type="EC" id="1.5.1.2"/>
    </reaction>
</comment>
<comment type="function">
    <text evidence="4">Catalyzes the reduction of 1-pyrroline-5-carboxylate (PCA) to L-proline.</text>
</comment>
<dbReference type="InterPro" id="IPR008927">
    <property type="entry name" value="6-PGluconate_DH-like_C_sf"/>
</dbReference>
<name>A0A074JBE6_9RHOB</name>
<feature type="binding site" evidence="6">
    <location>
        <begin position="69"/>
        <end position="72"/>
    </location>
    <ligand>
        <name>NADP(+)</name>
        <dbReference type="ChEBI" id="CHEBI:58349"/>
    </ligand>
</feature>
<feature type="domain" description="Pyrroline-5-carboxylate reductase dimerisation" evidence="9">
    <location>
        <begin position="162"/>
        <end position="268"/>
    </location>
</feature>
<organism evidence="10 11">
    <name type="scientific">Thioclava pacifica DSM 10166</name>
    <dbReference type="NCBI Taxonomy" id="1353537"/>
    <lineage>
        <taxon>Bacteria</taxon>
        <taxon>Pseudomonadati</taxon>
        <taxon>Pseudomonadota</taxon>
        <taxon>Alphaproteobacteria</taxon>
        <taxon>Rhodobacterales</taxon>
        <taxon>Paracoccaceae</taxon>
        <taxon>Thioclava</taxon>
    </lineage>
</organism>
<protein>
    <recommendedName>
        <fullName evidence="4 5">Pyrroline-5-carboxylate reductase</fullName>
        <shortName evidence="4">P5C reductase</shortName>
        <shortName evidence="4">P5CR</shortName>
        <ecNumber evidence="4 5">1.5.1.2</ecNumber>
    </recommendedName>
    <alternativeName>
        <fullName evidence="4">PCA reductase</fullName>
    </alternativeName>
</protein>
<dbReference type="InterPro" id="IPR028939">
    <property type="entry name" value="P5C_Rdtase_cat_N"/>
</dbReference>
<dbReference type="InterPro" id="IPR000304">
    <property type="entry name" value="Pyrroline-COOH_reductase"/>
</dbReference>
<dbReference type="GO" id="GO:0055129">
    <property type="term" value="P:L-proline biosynthetic process"/>
    <property type="evidence" value="ECO:0007669"/>
    <property type="project" value="UniProtKB-UniRule"/>
</dbReference>
<accession>A0A074JBE6</accession>
<comment type="catalytic activity">
    <reaction evidence="4">
        <text>L-proline + NADP(+) = (S)-1-pyrroline-5-carboxylate + NADPH + 2 H(+)</text>
        <dbReference type="Rhea" id="RHEA:14109"/>
        <dbReference type="ChEBI" id="CHEBI:15378"/>
        <dbReference type="ChEBI" id="CHEBI:17388"/>
        <dbReference type="ChEBI" id="CHEBI:57783"/>
        <dbReference type="ChEBI" id="CHEBI:58349"/>
        <dbReference type="ChEBI" id="CHEBI:60039"/>
        <dbReference type="EC" id="1.5.1.2"/>
    </reaction>
</comment>
<dbReference type="STRING" id="1353537.TP2_09270"/>
<feature type="region of interest" description="Disordered" evidence="7">
    <location>
        <begin position="212"/>
        <end position="235"/>
    </location>
</feature>
<dbReference type="NCBIfam" id="TIGR00112">
    <property type="entry name" value="proC"/>
    <property type="match status" value="1"/>
</dbReference>
<comment type="subcellular location">
    <subcellularLocation>
        <location evidence="4">Cytoplasm</location>
    </subcellularLocation>
</comment>
<keyword evidence="4" id="KW-0028">Amino-acid biosynthesis</keyword>
<evidence type="ECO:0000313" key="10">
    <source>
        <dbReference type="EMBL" id="KEO53120.1"/>
    </source>
</evidence>
<dbReference type="PANTHER" id="PTHR11645:SF0">
    <property type="entry name" value="PYRROLINE-5-CARBOXYLATE REDUCTASE 3"/>
    <property type="match status" value="1"/>
</dbReference>
<dbReference type="InterPro" id="IPR036291">
    <property type="entry name" value="NAD(P)-bd_dom_sf"/>
</dbReference>
<evidence type="ECO:0000313" key="11">
    <source>
        <dbReference type="Proteomes" id="UP000027432"/>
    </source>
</evidence>
<evidence type="ECO:0000256" key="4">
    <source>
        <dbReference type="HAMAP-Rule" id="MF_01925"/>
    </source>
</evidence>
<reference evidence="10 11" key="1">
    <citation type="submission" date="2013-07" db="EMBL/GenBank/DDBJ databases">
        <title>Thioclava pacifica DSM 10166 Genome Sequencing.</title>
        <authorList>
            <person name="Lai Q."/>
            <person name="Shao Z."/>
        </authorList>
    </citation>
    <scope>NUCLEOTIDE SEQUENCE [LARGE SCALE GENOMIC DNA]</scope>
    <source>
        <strain evidence="10 11">DSM 10166</strain>
    </source>
</reference>
<gene>
    <name evidence="4" type="primary">proC</name>
    <name evidence="10" type="ORF">TP2_09270</name>
</gene>
<dbReference type="EMBL" id="AUND01000023">
    <property type="protein sequence ID" value="KEO53120.1"/>
    <property type="molecule type" value="Genomic_DNA"/>
</dbReference>
<dbReference type="GO" id="GO:0005737">
    <property type="term" value="C:cytoplasm"/>
    <property type="evidence" value="ECO:0007669"/>
    <property type="project" value="UniProtKB-SubCell"/>
</dbReference>
<dbReference type="AlphaFoldDB" id="A0A074JBE6"/>
<evidence type="ECO:0000259" key="8">
    <source>
        <dbReference type="Pfam" id="PF03807"/>
    </source>
</evidence>
<dbReference type="eggNOG" id="COG0345">
    <property type="taxonomic scope" value="Bacteria"/>
</dbReference>
<dbReference type="SUPFAM" id="SSF51735">
    <property type="entry name" value="NAD(P)-binding Rossmann-fold domains"/>
    <property type="match status" value="1"/>
</dbReference>
<dbReference type="UniPathway" id="UPA00098">
    <property type="reaction ID" value="UER00361"/>
</dbReference>
<dbReference type="Gene3D" id="3.40.50.720">
    <property type="entry name" value="NAD(P)-binding Rossmann-like Domain"/>
    <property type="match status" value="1"/>
</dbReference>